<dbReference type="AlphaFoldDB" id="A0A9W9Z9L7"/>
<dbReference type="SUPFAM" id="SSF48726">
    <property type="entry name" value="Immunoglobulin"/>
    <property type="match status" value="1"/>
</dbReference>
<dbReference type="SMART" id="SM00060">
    <property type="entry name" value="FN3"/>
    <property type="match status" value="4"/>
</dbReference>
<dbReference type="FunFam" id="2.60.40.10:FF:000028">
    <property type="entry name" value="Neuronal cell adhesion molecule"/>
    <property type="match status" value="1"/>
</dbReference>
<dbReference type="InterPro" id="IPR007110">
    <property type="entry name" value="Ig-like_dom"/>
</dbReference>
<dbReference type="Pfam" id="PF07686">
    <property type="entry name" value="V-set"/>
    <property type="match status" value="1"/>
</dbReference>
<dbReference type="InterPro" id="IPR003598">
    <property type="entry name" value="Ig_sub2"/>
</dbReference>
<comment type="caution">
    <text evidence="4">The sequence shown here is derived from an EMBL/GenBank/DDBJ whole genome shotgun (WGS) entry which is preliminary data.</text>
</comment>
<dbReference type="Pfam" id="PF00041">
    <property type="entry name" value="fn3"/>
    <property type="match status" value="2"/>
</dbReference>
<dbReference type="InterPro" id="IPR036116">
    <property type="entry name" value="FN3_sf"/>
</dbReference>
<dbReference type="Proteomes" id="UP001163046">
    <property type="component" value="Unassembled WGS sequence"/>
</dbReference>
<sequence length="542" mass="60431">MEYIIITENMPPIITVVLGKSIRFLCAVKSISGIEVTFQWSKYFKPIVPNPHVRVTRTDSKDDISSTNDQRGHLKITGVRYSDTGLYTCQIVGNKKVIASKDVLLKVKGPPDSPTSVNIDHSNTRGEFVNVTWILGKSNNSPIKKVIIEHTTQFAPTTWHMIAEESEPDKGWTQISLSPWVRYTFRIVAINDVGNTPSKYPLHVRGEKIPVGSPRDLDVRITSPTSAYATWTGVPDTRETARGKLLGYKVYFWKAPSGQTPHQAEYKATIDTSTTLHLQAYTSYRFQVVAYNSVGDGPASNVVGPLTTPESIPDAPRGLALNVQNQSYIVLEWSPPEHVNGIIIDYQVSVQRQPGTGMIMSGQTNDSSTKIRIPQLDLQSMYRFSVLAISRIGKGPPVVVMFDLTAAPRSSPRNVTAVFNEMNQEVVLTWKSSMTDIEGFRIFYWSTGKDIQTIDVAKTRRREEMSLSLENEQIHHFQLAAFKIIHGGHYILGPKSKRASAGKVKVPAKRTKSSGSIIDSPRTLLVCSQLVFFVSLQWLQAR</sequence>
<name>A0A9W9Z9L7_9CNID</name>
<feature type="domain" description="Ig-like" evidence="2">
    <location>
        <begin position="2"/>
        <end position="99"/>
    </location>
</feature>
<feature type="domain" description="Fibronectin type-III" evidence="3">
    <location>
        <begin position="315"/>
        <end position="409"/>
    </location>
</feature>
<reference evidence="4" key="1">
    <citation type="submission" date="2023-01" db="EMBL/GenBank/DDBJ databases">
        <title>Genome assembly of the deep-sea coral Lophelia pertusa.</title>
        <authorList>
            <person name="Herrera S."/>
            <person name="Cordes E."/>
        </authorList>
    </citation>
    <scope>NUCLEOTIDE SEQUENCE</scope>
    <source>
        <strain evidence="4">USNM1676648</strain>
        <tissue evidence="4">Polyp</tissue>
    </source>
</reference>
<evidence type="ECO:0000259" key="3">
    <source>
        <dbReference type="PROSITE" id="PS50853"/>
    </source>
</evidence>
<evidence type="ECO:0000313" key="5">
    <source>
        <dbReference type="Proteomes" id="UP001163046"/>
    </source>
</evidence>
<dbReference type="PANTHER" id="PTHR13817">
    <property type="entry name" value="TITIN"/>
    <property type="match status" value="1"/>
</dbReference>
<dbReference type="SMART" id="SM00409">
    <property type="entry name" value="IG"/>
    <property type="match status" value="1"/>
</dbReference>
<dbReference type="InterPro" id="IPR003599">
    <property type="entry name" value="Ig_sub"/>
</dbReference>
<keyword evidence="4" id="KW-0378">Hydrolase</keyword>
<keyword evidence="4" id="KW-0547">Nucleotide-binding</keyword>
<dbReference type="PANTHER" id="PTHR13817:SF166">
    <property type="entry name" value="NEURONAL IGCAM-RELATED"/>
    <property type="match status" value="1"/>
</dbReference>
<dbReference type="Gene3D" id="2.60.40.10">
    <property type="entry name" value="Immunoglobulins"/>
    <property type="match status" value="4"/>
</dbReference>
<dbReference type="EMBL" id="MU826376">
    <property type="protein sequence ID" value="KAJ7377582.1"/>
    <property type="molecule type" value="Genomic_DNA"/>
</dbReference>
<dbReference type="OrthoDB" id="6244967at2759"/>
<dbReference type="InterPro" id="IPR003961">
    <property type="entry name" value="FN3_dom"/>
</dbReference>
<feature type="domain" description="Fibronectin type-III" evidence="3">
    <location>
        <begin position="110"/>
        <end position="210"/>
    </location>
</feature>
<dbReference type="PROSITE" id="PS50835">
    <property type="entry name" value="IG_LIKE"/>
    <property type="match status" value="1"/>
</dbReference>
<keyword evidence="4" id="KW-0347">Helicase</keyword>
<gene>
    <name evidence="4" type="primary">CHL1_9</name>
    <name evidence="4" type="ORF">OS493_028140</name>
</gene>
<protein>
    <submittedName>
        <fullName evidence="4">ATP-dependent DNA helicase chl1</fullName>
    </submittedName>
</protein>
<keyword evidence="4" id="KW-0067">ATP-binding</keyword>
<dbReference type="GO" id="GO:0004386">
    <property type="term" value="F:helicase activity"/>
    <property type="evidence" value="ECO:0007669"/>
    <property type="project" value="UniProtKB-KW"/>
</dbReference>
<evidence type="ECO:0000256" key="1">
    <source>
        <dbReference type="ARBA" id="ARBA00022737"/>
    </source>
</evidence>
<keyword evidence="1" id="KW-0677">Repeat</keyword>
<dbReference type="InterPro" id="IPR013106">
    <property type="entry name" value="Ig_V-set"/>
</dbReference>
<dbReference type="SMART" id="SM00408">
    <property type="entry name" value="IGc2"/>
    <property type="match status" value="1"/>
</dbReference>
<accession>A0A9W9Z9L7</accession>
<dbReference type="PROSITE" id="PS50853">
    <property type="entry name" value="FN3"/>
    <property type="match status" value="3"/>
</dbReference>
<dbReference type="SUPFAM" id="SSF49265">
    <property type="entry name" value="Fibronectin type III"/>
    <property type="match status" value="2"/>
</dbReference>
<feature type="domain" description="Fibronectin type-III" evidence="3">
    <location>
        <begin position="213"/>
        <end position="311"/>
    </location>
</feature>
<organism evidence="4 5">
    <name type="scientific">Desmophyllum pertusum</name>
    <dbReference type="NCBI Taxonomy" id="174260"/>
    <lineage>
        <taxon>Eukaryota</taxon>
        <taxon>Metazoa</taxon>
        <taxon>Cnidaria</taxon>
        <taxon>Anthozoa</taxon>
        <taxon>Hexacorallia</taxon>
        <taxon>Scleractinia</taxon>
        <taxon>Caryophylliina</taxon>
        <taxon>Caryophylliidae</taxon>
        <taxon>Desmophyllum</taxon>
    </lineage>
</organism>
<dbReference type="InterPro" id="IPR050964">
    <property type="entry name" value="Striated_Muscle_Regulatory"/>
</dbReference>
<keyword evidence="5" id="KW-1185">Reference proteome</keyword>
<evidence type="ECO:0000259" key="2">
    <source>
        <dbReference type="PROSITE" id="PS50835"/>
    </source>
</evidence>
<dbReference type="InterPro" id="IPR013783">
    <property type="entry name" value="Ig-like_fold"/>
</dbReference>
<proteinExistence type="predicted"/>
<dbReference type="CDD" id="cd00063">
    <property type="entry name" value="FN3"/>
    <property type="match status" value="3"/>
</dbReference>
<evidence type="ECO:0000313" key="4">
    <source>
        <dbReference type="EMBL" id="KAJ7377582.1"/>
    </source>
</evidence>
<dbReference type="InterPro" id="IPR036179">
    <property type="entry name" value="Ig-like_dom_sf"/>
</dbReference>